<dbReference type="HOGENOM" id="CLU_891365_0_0_1"/>
<dbReference type="eggNOG" id="KOG0858">
    <property type="taxonomic scope" value="Eukaryota"/>
</dbReference>
<evidence type="ECO:0000256" key="1">
    <source>
        <dbReference type="ARBA" id="ARBA00004477"/>
    </source>
</evidence>
<sequence length="292" mass="34474">MDLLWTHVPPITKTWIVLTTTTSILISLHKLNPQSLTFHPNLAFTTEPWRLITPFIAIDELSSRLFFKILEISISCGGLESALSTKPDTLPERIIDEFDRDQLETLHRFTIRNQSLDYLYLLSQIIISVIMSVTVLYYEYGVLVYPLGKLLSRVLLYMHAQISPHDRINVMGVVVRRRYYPWLLMGAWMFFSEPVHHNFSNLVNVEYGVLLRNEYVWFEVLVIGLGHFWWVVRVLLLEKVHYDGNERRRLLKRKVLEKYGVVKVDVVRELLILILLPPWYWVILSKIRNRRG</sequence>
<evidence type="ECO:0000256" key="7">
    <source>
        <dbReference type="RuleBase" id="RU363059"/>
    </source>
</evidence>
<evidence type="ECO:0000313" key="9">
    <source>
        <dbReference type="Proteomes" id="UP000011777"/>
    </source>
</evidence>
<dbReference type="InterPro" id="IPR007599">
    <property type="entry name" value="DER1"/>
</dbReference>
<dbReference type="Pfam" id="PF04511">
    <property type="entry name" value="DER1"/>
    <property type="match status" value="1"/>
</dbReference>
<proteinExistence type="inferred from homology"/>
<comment type="function">
    <text evidence="7">May be involved in the degradation of misfolded endoplasmic reticulum (ER) luminal proteins.</text>
</comment>
<name>M3J3G6_CANMX</name>
<dbReference type="EMBL" id="AOGT01002006">
    <property type="protein sequence ID" value="EMG46443.1"/>
    <property type="molecule type" value="Genomic_DNA"/>
</dbReference>
<dbReference type="GO" id="GO:0005789">
    <property type="term" value="C:endoplasmic reticulum membrane"/>
    <property type="evidence" value="ECO:0007669"/>
    <property type="project" value="UniProtKB-SubCell"/>
</dbReference>
<evidence type="ECO:0000256" key="5">
    <source>
        <dbReference type="ARBA" id="ARBA00022989"/>
    </source>
</evidence>
<comment type="caution">
    <text evidence="8">The sequence shown here is derived from an EMBL/GenBank/DDBJ whole genome shotgun (WGS) entry which is preliminary data.</text>
</comment>
<comment type="similarity">
    <text evidence="2 7">Belongs to the derlin family.</text>
</comment>
<gene>
    <name evidence="8" type="ORF">G210_3312</name>
</gene>
<dbReference type="STRING" id="1245528.M3J3G6"/>
<evidence type="ECO:0000256" key="4">
    <source>
        <dbReference type="ARBA" id="ARBA00022824"/>
    </source>
</evidence>
<keyword evidence="6 7" id="KW-0472">Membrane</keyword>
<keyword evidence="9" id="KW-1185">Reference proteome</keyword>
<protein>
    <recommendedName>
        <fullName evidence="7">Derlin</fullName>
    </recommendedName>
</protein>
<keyword evidence="4 7" id="KW-0256">Endoplasmic reticulum</keyword>
<feature type="transmembrane region" description="Helical" evidence="7">
    <location>
        <begin position="118"/>
        <end position="136"/>
    </location>
</feature>
<evidence type="ECO:0000256" key="3">
    <source>
        <dbReference type="ARBA" id="ARBA00022692"/>
    </source>
</evidence>
<evidence type="ECO:0000313" key="8">
    <source>
        <dbReference type="EMBL" id="EMG46443.1"/>
    </source>
</evidence>
<dbReference type="PANTHER" id="PTHR11009">
    <property type="entry name" value="DER1-LIKE PROTEIN, DERLIN"/>
    <property type="match status" value="1"/>
</dbReference>
<feature type="transmembrane region" description="Helical" evidence="7">
    <location>
        <begin position="215"/>
        <end position="238"/>
    </location>
</feature>
<dbReference type="GO" id="GO:0006950">
    <property type="term" value="P:response to stress"/>
    <property type="evidence" value="ECO:0007669"/>
    <property type="project" value="UniProtKB-ARBA"/>
</dbReference>
<dbReference type="AlphaFoldDB" id="M3J3G6"/>
<comment type="subcellular location">
    <subcellularLocation>
        <location evidence="1 7">Endoplasmic reticulum membrane</location>
        <topology evidence="1 7">Multi-pass membrane protein</topology>
    </subcellularLocation>
</comment>
<evidence type="ECO:0000256" key="6">
    <source>
        <dbReference type="ARBA" id="ARBA00023136"/>
    </source>
</evidence>
<organism evidence="8 9">
    <name type="scientific">Candida maltosa (strain Xu316)</name>
    <name type="common">Yeast</name>
    <dbReference type="NCBI Taxonomy" id="1245528"/>
    <lineage>
        <taxon>Eukaryota</taxon>
        <taxon>Fungi</taxon>
        <taxon>Dikarya</taxon>
        <taxon>Ascomycota</taxon>
        <taxon>Saccharomycotina</taxon>
        <taxon>Pichiomycetes</taxon>
        <taxon>Debaryomycetaceae</taxon>
        <taxon>Candida/Lodderomyces clade</taxon>
        <taxon>Candida</taxon>
    </lineage>
</organism>
<dbReference type="OMA" id="LPPWYWV"/>
<evidence type="ECO:0000256" key="2">
    <source>
        <dbReference type="ARBA" id="ARBA00008917"/>
    </source>
</evidence>
<keyword evidence="3 7" id="KW-0812">Transmembrane</keyword>
<accession>M3J3G6</accession>
<dbReference type="Proteomes" id="UP000011777">
    <property type="component" value="Unassembled WGS sequence"/>
</dbReference>
<dbReference type="OrthoDB" id="1716531at2759"/>
<keyword evidence="5 7" id="KW-1133">Transmembrane helix</keyword>
<comment type="caution">
    <text evidence="7">Lacks conserved residue(s) required for the propagation of feature annotation.</text>
</comment>
<reference evidence="8 9" key="1">
    <citation type="submission" date="2013-02" db="EMBL/GenBank/DDBJ databases">
        <title>Genome sequence of Candida maltosa Xu316, a potential industrial strain for xylitol and ethanol production.</title>
        <authorList>
            <person name="Yu J."/>
            <person name="Wang Q."/>
            <person name="Geng X."/>
            <person name="Bao W."/>
            <person name="He P."/>
            <person name="Cai J."/>
        </authorList>
    </citation>
    <scope>NUCLEOTIDE SEQUENCE [LARGE SCALE GENOMIC DNA]</scope>
    <source>
        <strain evidence="9">Xu316</strain>
    </source>
</reference>